<feature type="transmembrane region" description="Helical" evidence="6">
    <location>
        <begin position="233"/>
        <end position="254"/>
    </location>
</feature>
<evidence type="ECO:0000313" key="9">
    <source>
        <dbReference type="Proteomes" id="UP000036893"/>
    </source>
</evidence>
<dbReference type="Proteomes" id="UP000036893">
    <property type="component" value="Unassembled WGS sequence"/>
</dbReference>
<feature type="transmembrane region" description="Helical" evidence="6">
    <location>
        <begin position="266"/>
        <end position="283"/>
    </location>
</feature>
<organism evidence="8 9">
    <name type="scientific">Aspergillus udagawae</name>
    <dbReference type="NCBI Taxonomy" id="91492"/>
    <lineage>
        <taxon>Eukaryota</taxon>
        <taxon>Fungi</taxon>
        <taxon>Dikarya</taxon>
        <taxon>Ascomycota</taxon>
        <taxon>Pezizomycotina</taxon>
        <taxon>Eurotiomycetes</taxon>
        <taxon>Eurotiomycetidae</taxon>
        <taxon>Eurotiales</taxon>
        <taxon>Aspergillaceae</taxon>
        <taxon>Aspergillus</taxon>
        <taxon>Aspergillus subgen. Fumigati</taxon>
    </lineage>
</organism>
<dbReference type="SUPFAM" id="SSF103473">
    <property type="entry name" value="MFS general substrate transporter"/>
    <property type="match status" value="1"/>
</dbReference>
<feature type="transmembrane region" description="Helical" evidence="6">
    <location>
        <begin position="41"/>
        <end position="67"/>
    </location>
</feature>
<accession>A0A8E0QMQ9</accession>
<evidence type="ECO:0000256" key="3">
    <source>
        <dbReference type="ARBA" id="ARBA00022989"/>
    </source>
</evidence>
<keyword evidence="3 6" id="KW-1133">Transmembrane helix</keyword>
<dbReference type="InterPro" id="IPR011701">
    <property type="entry name" value="MFS"/>
</dbReference>
<keyword evidence="2 6" id="KW-0812">Transmembrane</keyword>
<evidence type="ECO:0000259" key="7">
    <source>
        <dbReference type="PROSITE" id="PS50850"/>
    </source>
</evidence>
<dbReference type="EMBL" id="BBXM02000002">
    <property type="protein sequence ID" value="GIC87255.1"/>
    <property type="molecule type" value="Genomic_DNA"/>
</dbReference>
<feature type="transmembrane region" description="Helical" evidence="6">
    <location>
        <begin position="139"/>
        <end position="160"/>
    </location>
</feature>
<dbReference type="CDD" id="cd17502">
    <property type="entry name" value="MFS_Azr1_MDR_like"/>
    <property type="match status" value="1"/>
</dbReference>
<feature type="transmembrane region" description="Helical" evidence="6">
    <location>
        <begin position="337"/>
        <end position="357"/>
    </location>
</feature>
<feature type="transmembrane region" description="Helical" evidence="6">
    <location>
        <begin position="396"/>
        <end position="416"/>
    </location>
</feature>
<name>A0A8E0QMQ9_9EURO</name>
<feature type="transmembrane region" description="Helical" evidence="6">
    <location>
        <begin position="428"/>
        <end position="454"/>
    </location>
</feature>
<dbReference type="FunFam" id="1.20.1720.10:FF:000018">
    <property type="entry name" value="Putative MFS multidrug transporter"/>
    <property type="match status" value="1"/>
</dbReference>
<feature type="compositionally biased region" description="Basic and acidic residues" evidence="5">
    <location>
        <begin position="1"/>
        <end position="13"/>
    </location>
</feature>
<dbReference type="PANTHER" id="PTHR23501">
    <property type="entry name" value="MAJOR FACILITATOR SUPERFAMILY"/>
    <property type="match status" value="1"/>
</dbReference>
<dbReference type="PRINTS" id="PR01036">
    <property type="entry name" value="TCRTETB"/>
</dbReference>
<dbReference type="RefSeq" id="XP_043144521.1">
    <property type="nucleotide sequence ID" value="XM_043288586.1"/>
</dbReference>
<reference evidence="8" key="1">
    <citation type="journal article" date="2015" name="Genome Announc.">
        <title>Draft Genome Sequence of the Pathogenic Filamentous Fungus Aspergillus udagawae Strain IFM 46973T.</title>
        <authorList>
            <person name="Kusuya Y."/>
            <person name="Takahashi-Nakaguchi A."/>
            <person name="Takahashi H."/>
            <person name="Yaguchi T."/>
        </authorList>
    </citation>
    <scope>NUCLEOTIDE SEQUENCE</scope>
    <source>
        <strain evidence="8">IFM 46973</strain>
    </source>
</reference>
<feature type="transmembrane region" description="Helical" evidence="6">
    <location>
        <begin position="508"/>
        <end position="526"/>
    </location>
</feature>
<dbReference type="PROSITE" id="PS50850">
    <property type="entry name" value="MFS"/>
    <property type="match status" value="1"/>
</dbReference>
<feature type="transmembrane region" description="Helical" evidence="6">
    <location>
        <begin position="369"/>
        <end position="390"/>
    </location>
</feature>
<evidence type="ECO:0000256" key="4">
    <source>
        <dbReference type="ARBA" id="ARBA00023136"/>
    </source>
</evidence>
<proteinExistence type="predicted"/>
<evidence type="ECO:0000256" key="2">
    <source>
        <dbReference type="ARBA" id="ARBA00022692"/>
    </source>
</evidence>
<dbReference type="AlphaFoldDB" id="A0A8E0QMQ9"/>
<feature type="transmembrane region" description="Helical" evidence="6">
    <location>
        <begin position="197"/>
        <end position="221"/>
    </location>
</feature>
<feature type="transmembrane region" description="Helical" evidence="6">
    <location>
        <begin position="167"/>
        <end position="185"/>
    </location>
</feature>
<dbReference type="GO" id="GO:0005886">
    <property type="term" value="C:plasma membrane"/>
    <property type="evidence" value="ECO:0007669"/>
    <property type="project" value="TreeGrafter"/>
</dbReference>
<dbReference type="Pfam" id="PF07690">
    <property type="entry name" value="MFS_1"/>
    <property type="match status" value="1"/>
</dbReference>
<dbReference type="GeneID" id="66991114"/>
<comment type="caution">
    <text evidence="8">The sequence shown here is derived from an EMBL/GenBank/DDBJ whole genome shotgun (WGS) entry which is preliminary data.</text>
</comment>
<dbReference type="InterPro" id="IPR020846">
    <property type="entry name" value="MFS_dom"/>
</dbReference>
<dbReference type="InterPro" id="IPR036259">
    <property type="entry name" value="MFS_trans_sf"/>
</dbReference>
<evidence type="ECO:0000256" key="5">
    <source>
        <dbReference type="SAM" id="MobiDB-lite"/>
    </source>
</evidence>
<dbReference type="Gene3D" id="1.20.1250.20">
    <property type="entry name" value="MFS general substrate transporter like domains"/>
    <property type="match status" value="1"/>
</dbReference>
<dbReference type="Gene3D" id="1.20.1720.10">
    <property type="entry name" value="Multidrug resistance protein D"/>
    <property type="match status" value="1"/>
</dbReference>
<feature type="transmembrane region" description="Helical" evidence="6">
    <location>
        <begin position="79"/>
        <end position="97"/>
    </location>
</feature>
<protein>
    <recommendedName>
        <fullName evidence="7">Major facilitator superfamily (MFS) profile domain-containing protein</fullName>
    </recommendedName>
</protein>
<keyword evidence="4 6" id="KW-0472">Membrane</keyword>
<evidence type="ECO:0000256" key="1">
    <source>
        <dbReference type="ARBA" id="ARBA00004141"/>
    </source>
</evidence>
<dbReference type="GO" id="GO:0022857">
    <property type="term" value="F:transmembrane transporter activity"/>
    <property type="evidence" value="ECO:0007669"/>
    <property type="project" value="InterPro"/>
</dbReference>
<gene>
    <name evidence="8" type="ORF">Aud_003638</name>
</gene>
<feature type="domain" description="Major facilitator superfamily (MFS) profile" evidence="7">
    <location>
        <begin position="43"/>
        <end position="532"/>
    </location>
</feature>
<dbReference type="PANTHER" id="PTHR23501:SF59">
    <property type="entry name" value="MAJOR FACILITATOR SUPERFAMILY (MFS) PROFILE DOMAIN-CONTAINING PROTEIN-RELATED"/>
    <property type="match status" value="1"/>
</dbReference>
<dbReference type="FunFam" id="1.20.1250.20:FF:000786">
    <property type="entry name" value="MFS multidrug transporter, putative"/>
    <property type="match status" value="1"/>
</dbReference>
<evidence type="ECO:0000256" key="6">
    <source>
        <dbReference type="SAM" id="Phobius"/>
    </source>
</evidence>
<comment type="subcellular location">
    <subcellularLocation>
        <location evidence="1">Membrane</location>
        <topology evidence="1">Multi-pass membrane protein</topology>
    </subcellularLocation>
</comment>
<feature type="region of interest" description="Disordered" evidence="5">
    <location>
        <begin position="1"/>
        <end position="26"/>
    </location>
</feature>
<feature type="transmembrane region" description="Helical" evidence="6">
    <location>
        <begin position="304"/>
        <end position="325"/>
    </location>
</feature>
<sequence length="555" mass="59997">MAEKDVLPERNGLDESGQVSPNGSKDLTPGLPEFTLGRRGILAFFTLSVLTLMVALDGTSISVALPTITQDLKGTAIEAFWSGTSFLLCSTVFQPNFASFSSIFGRRPLVLVALVFFFVGTIIAAVAKNFTYMLVGRSIQGVGGGGLIALSEVIVTDLVPLRLRGQYFGILSAMWSVGSVTGPILGGGFSQNVSWRWIFYINFPFIGVGALAILLFLKLNIIPTSLAEKLRKIDYVGTVLFVGSVASFLIPLTWGGVLYPWDSWRTLVPLIIGACGLAVFAYYESRFATDPIIPPTIFQNRTATVSFIGSLLQGLVLWCVLYYLPLYYEAVKEYNPIVSGVALFPESFTVAPSAMVVGILTTRWGHYRWAIWLGWLLSTLGVGLICFIKVNTSIPAWIFLNIVPGIGLGLLFPSLGFAIQASATSDTLAIAVGMFSFFRAMGQAIGVAIGGVVFQNRMYHNLLKYPALAARASEYSQDAAGLVQVIKEMPAGAEKLMLQTAYTDSLRIVWAVCCAVCGVGLLTSLLTESYDLNRAMESKQTLRNEKNATSDAESG</sequence>
<evidence type="ECO:0000313" key="8">
    <source>
        <dbReference type="EMBL" id="GIC87255.1"/>
    </source>
</evidence>
<reference evidence="8" key="2">
    <citation type="submission" date="2021-01" db="EMBL/GenBank/DDBJ databases">
        <title>Pan-genome distribution and transcriptional activeness of fungal secondary metabolism genes in Aspergillus section Fumigati.</title>
        <authorList>
            <person name="Takahashi H."/>
            <person name="Umemura M."/>
            <person name="Ninomiya A."/>
            <person name="Kusuya Y."/>
            <person name="Urayama S."/>
            <person name="Shimizu M."/>
            <person name="Watanabe A."/>
            <person name="Kamei K."/>
            <person name="Yaguchi T."/>
            <person name="Hagiwara D."/>
        </authorList>
    </citation>
    <scope>NUCLEOTIDE SEQUENCE</scope>
    <source>
        <strain evidence="8">IFM 46973</strain>
    </source>
</reference>
<feature type="transmembrane region" description="Helical" evidence="6">
    <location>
        <begin position="109"/>
        <end position="127"/>
    </location>
</feature>